<sequence>MSESGWNATKRAFGELGRFLLVVFGLSHVAGVGLALVVAPALVNEPWNLATSWALPVTGVVVVGLQRMDVHPTVRQTWTFGVAALVGFLCLRLVGVGDVRLSGSLYPVLHGLLAYVAVLAFAGFVADVGADDVRRLAKTGD</sequence>
<name>A0A1H8TSR6_9EURY</name>
<dbReference type="OrthoDB" id="307936at2157"/>
<feature type="transmembrane region" description="Helical" evidence="1">
    <location>
        <begin position="20"/>
        <end position="41"/>
    </location>
</feature>
<reference evidence="3" key="1">
    <citation type="submission" date="2016-10" db="EMBL/GenBank/DDBJ databases">
        <authorList>
            <person name="Varghese N."/>
            <person name="Submissions S."/>
        </authorList>
    </citation>
    <scope>NUCLEOTIDE SEQUENCE [LARGE SCALE GENOMIC DNA]</scope>
    <source>
        <strain evidence="3">CGMCC 1.10121</strain>
    </source>
</reference>
<evidence type="ECO:0000256" key="1">
    <source>
        <dbReference type="SAM" id="Phobius"/>
    </source>
</evidence>
<keyword evidence="1" id="KW-1133">Transmembrane helix</keyword>
<dbReference type="RefSeq" id="WP_089825530.1">
    <property type="nucleotide sequence ID" value="NZ_FODV01000008.1"/>
</dbReference>
<protein>
    <submittedName>
        <fullName evidence="2">Uncharacterized protein</fullName>
    </submittedName>
</protein>
<keyword evidence="1" id="KW-0472">Membrane</keyword>
<keyword evidence="3" id="KW-1185">Reference proteome</keyword>
<proteinExistence type="predicted"/>
<organism evidence="2 3">
    <name type="scientific">Halogranum amylolyticum</name>
    <dbReference type="NCBI Taxonomy" id="660520"/>
    <lineage>
        <taxon>Archaea</taxon>
        <taxon>Methanobacteriati</taxon>
        <taxon>Methanobacteriota</taxon>
        <taxon>Stenosarchaea group</taxon>
        <taxon>Halobacteria</taxon>
        <taxon>Halobacteriales</taxon>
        <taxon>Haloferacaceae</taxon>
    </lineage>
</organism>
<accession>A0A1H8TSR6</accession>
<gene>
    <name evidence="2" type="ORF">SAMN04487948_108100</name>
</gene>
<evidence type="ECO:0000313" key="3">
    <source>
        <dbReference type="Proteomes" id="UP000199126"/>
    </source>
</evidence>
<feature type="transmembrane region" description="Helical" evidence="1">
    <location>
        <begin position="47"/>
        <end position="65"/>
    </location>
</feature>
<dbReference type="Proteomes" id="UP000199126">
    <property type="component" value="Unassembled WGS sequence"/>
</dbReference>
<keyword evidence="1" id="KW-0812">Transmembrane</keyword>
<dbReference type="AlphaFoldDB" id="A0A1H8TSR6"/>
<feature type="transmembrane region" description="Helical" evidence="1">
    <location>
        <begin position="77"/>
        <end position="96"/>
    </location>
</feature>
<dbReference type="EMBL" id="FODV01000008">
    <property type="protein sequence ID" value="SEO94039.1"/>
    <property type="molecule type" value="Genomic_DNA"/>
</dbReference>
<feature type="transmembrane region" description="Helical" evidence="1">
    <location>
        <begin position="108"/>
        <end position="128"/>
    </location>
</feature>
<evidence type="ECO:0000313" key="2">
    <source>
        <dbReference type="EMBL" id="SEO94039.1"/>
    </source>
</evidence>